<accession>A0ABX6JUT6</accession>
<evidence type="ECO:0000313" key="1">
    <source>
        <dbReference type="EMBL" id="QIM18040.1"/>
    </source>
</evidence>
<gene>
    <name evidence="1" type="ORF">G7066_04040</name>
</gene>
<evidence type="ECO:0000313" key="2">
    <source>
        <dbReference type="Proteomes" id="UP000503441"/>
    </source>
</evidence>
<reference evidence="1 2" key="1">
    <citation type="submission" date="2020-03" db="EMBL/GenBank/DDBJ databases">
        <title>Leucobacter sp. nov., isolated from beetles.</title>
        <authorList>
            <person name="Hyun D.-W."/>
            <person name="Bae J.-W."/>
        </authorList>
    </citation>
    <scope>NUCLEOTIDE SEQUENCE [LARGE SCALE GENOMIC DNA]</scope>
    <source>
        <strain evidence="1 2">HDW9A</strain>
    </source>
</reference>
<proteinExistence type="predicted"/>
<dbReference type="RefSeq" id="WP_166329271.1">
    <property type="nucleotide sequence ID" value="NZ_CP049933.1"/>
</dbReference>
<keyword evidence="2" id="KW-1185">Reference proteome</keyword>
<dbReference type="EMBL" id="CP049933">
    <property type="protein sequence ID" value="QIM18040.1"/>
    <property type="molecule type" value="Genomic_DNA"/>
</dbReference>
<organism evidence="1 2">
    <name type="scientific">Leucobacter coleopterorum</name>
    <dbReference type="NCBI Taxonomy" id="2714933"/>
    <lineage>
        <taxon>Bacteria</taxon>
        <taxon>Bacillati</taxon>
        <taxon>Actinomycetota</taxon>
        <taxon>Actinomycetes</taxon>
        <taxon>Micrococcales</taxon>
        <taxon>Microbacteriaceae</taxon>
        <taxon>Leucobacter</taxon>
    </lineage>
</organism>
<protein>
    <submittedName>
        <fullName evidence="1">Uncharacterized protein</fullName>
    </submittedName>
</protein>
<dbReference type="Proteomes" id="UP000503441">
    <property type="component" value="Chromosome"/>
</dbReference>
<sequence>MSNVGVALGAVVVTAAGTIAPAVIAQAVELEAIDAFSIVFTNSIDPNTPLLVAENSTVAFNWSLEGMHAVPGDSIPEKIWIVKLPSA</sequence>
<name>A0ABX6JUT6_9MICO</name>